<keyword evidence="1" id="KW-0812">Transmembrane</keyword>
<evidence type="ECO:0000256" key="1">
    <source>
        <dbReference type="SAM" id="Phobius"/>
    </source>
</evidence>
<accession>A0A816IC20</accession>
<protein>
    <submittedName>
        <fullName evidence="2">(rape) hypothetical protein</fullName>
    </submittedName>
</protein>
<gene>
    <name evidence="2" type="ORF">DARMORV10_C03P45280.1</name>
</gene>
<sequence length="110" mass="12798">MVIFDFSFLFLGFVAELTFHDKFIFSSRVWIIDFRVLDIVGVLLICVIVLREIRGFYFQFAPTNLLLKYGNLESKLNNLGSKVVYVPLQTHLPEKLYNLCDLKRASYGLL</sequence>
<keyword evidence="1" id="KW-1133">Transmembrane helix</keyword>
<evidence type="ECO:0000313" key="2">
    <source>
        <dbReference type="EMBL" id="CAF1704137.1"/>
    </source>
</evidence>
<keyword evidence="1" id="KW-0472">Membrane</keyword>
<feature type="transmembrane region" description="Helical" evidence="1">
    <location>
        <begin position="29"/>
        <end position="50"/>
    </location>
</feature>
<dbReference type="EMBL" id="HG994367">
    <property type="protein sequence ID" value="CAF1704137.1"/>
    <property type="molecule type" value="Genomic_DNA"/>
</dbReference>
<dbReference type="AlphaFoldDB" id="A0A816IC20"/>
<proteinExistence type="predicted"/>
<name>A0A816IC20_BRANA</name>
<dbReference type="Proteomes" id="UP001295469">
    <property type="component" value="Chromosome C03"/>
</dbReference>
<organism evidence="2">
    <name type="scientific">Brassica napus</name>
    <name type="common">Rape</name>
    <dbReference type="NCBI Taxonomy" id="3708"/>
    <lineage>
        <taxon>Eukaryota</taxon>
        <taxon>Viridiplantae</taxon>
        <taxon>Streptophyta</taxon>
        <taxon>Embryophyta</taxon>
        <taxon>Tracheophyta</taxon>
        <taxon>Spermatophyta</taxon>
        <taxon>Magnoliopsida</taxon>
        <taxon>eudicotyledons</taxon>
        <taxon>Gunneridae</taxon>
        <taxon>Pentapetalae</taxon>
        <taxon>rosids</taxon>
        <taxon>malvids</taxon>
        <taxon>Brassicales</taxon>
        <taxon>Brassicaceae</taxon>
        <taxon>Brassiceae</taxon>
        <taxon>Brassica</taxon>
    </lineage>
</organism>
<reference evidence="2" key="1">
    <citation type="submission" date="2021-01" db="EMBL/GenBank/DDBJ databases">
        <authorList>
            <consortium name="Genoscope - CEA"/>
            <person name="William W."/>
        </authorList>
    </citation>
    <scope>NUCLEOTIDE SEQUENCE</scope>
</reference>